<evidence type="ECO:0000256" key="2">
    <source>
        <dbReference type="ARBA" id="ARBA00022475"/>
    </source>
</evidence>
<evidence type="ECO:0000256" key="1">
    <source>
        <dbReference type="ARBA" id="ARBA00004651"/>
    </source>
</evidence>
<dbReference type="Proteomes" id="UP000427769">
    <property type="component" value="Chromosome"/>
</dbReference>
<sequence>MASINPSPAGGIYYRPAIPVTLALIAGILLGEGVPGFSPLFLCLLVTAAVASLVAMHRNRPAFWSPLFAVFVAGYLSMVPWVSQDYGSDHIVHYLDSGRWQIQGSVLEFPVLRLGRTRTVLDVETLSREGQSRPVRGKVRLTVMGETKVALGDRVAFDAKIRSLRNFNNPGGFDYRRYMAFKGIHGSAWVRAEKLRIVGTRPLSTATRIVNDLRGRLGRLIDAAGGPDDKEAQAVLKALVYGDRSGISSELRERFNRAGVGHLLAISGLHVGIVATVVYRCLVWLFSFCTPLLWRGWTRQWAAAATLFIVLAYGILAGMSPSTQRAVIMVAVFLVALILGRTHDLLNTLSVAALAILVFSPTALYSISFQLSFCAVLAIVVGLEGFDFSEGTESSLGRRIGKKAAGFVLVSALAIAGTAPVVLHHFNQTSVVGLASNLLLVPLVGFLAVPLGLASTVVALFFETLAIPGFGLCVQLLRLALAVVDVFSELSFAAIKTVTPSLLEMAIYYLAGWALLNLGKARFASWVLAAAIITAGGDGLYWAHQRFWHRDLKVTAIDVGQGGATLMELPGGTEILYDGGGFSDNRLFDVGQQVVAPLLWRRKIATVDTLILSHPDADHLNGLIFIARYFNVRELWTNGDVNITRGYETLMAVCREKNIVVRRLDAGSPPMSFGKATLTVLHPTAEFFTTVAEVDQEDLNDGSLVIRAAFGQTVFLFTGDITANAEATLVRQAHGTLAGTVLFAPHHGSRSSSTPGLIEAVRPQTVVISAGAGNRFGFPHLEVTDRYRAAGCRILITATHGAITMRSDGTGVQIESYMANP</sequence>
<feature type="transmembrane region" description="Helical" evidence="6">
    <location>
        <begin position="363"/>
        <end position="383"/>
    </location>
</feature>
<evidence type="ECO:0000313" key="11">
    <source>
        <dbReference type="Proteomes" id="UP000427769"/>
    </source>
</evidence>
<dbReference type="InterPro" id="IPR035681">
    <property type="entry name" value="ComA-like_MBL"/>
</dbReference>
<feature type="transmembrane region" description="Helical" evidence="6">
    <location>
        <begin position="523"/>
        <end position="543"/>
    </location>
</feature>
<dbReference type="SUPFAM" id="SSF56281">
    <property type="entry name" value="Metallo-hydrolase/oxidoreductase"/>
    <property type="match status" value="1"/>
</dbReference>
<evidence type="ECO:0000259" key="7">
    <source>
        <dbReference type="Pfam" id="PF00753"/>
    </source>
</evidence>
<organism evidence="10 11">
    <name type="scientific">Desulfosarcina widdelii</name>
    <dbReference type="NCBI Taxonomy" id="947919"/>
    <lineage>
        <taxon>Bacteria</taxon>
        <taxon>Pseudomonadati</taxon>
        <taxon>Thermodesulfobacteriota</taxon>
        <taxon>Desulfobacteria</taxon>
        <taxon>Desulfobacterales</taxon>
        <taxon>Desulfosarcinaceae</taxon>
        <taxon>Desulfosarcina</taxon>
    </lineage>
</organism>
<dbReference type="InterPro" id="IPR004797">
    <property type="entry name" value="Competence_ComEC/Rec2"/>
</dbReference>
<feature type="transmembrane region" description="Helical" evidence="6">
    <location>
        <begin position="326"/>
        <end position="343"/>
    </location>
</feature>
<dbReference type="PANTHER" id="PTHR30619:SF1">
    <property type="entry name" value="RECOMBINATION PROTEIN 2"/>
    <property type="match status" value="1"/>
</dbReference>
<dbReference type="Pfam" id="PF03772">
    <property type="entry name" value="Competence"/>
    <property type="match status" value="1"/>
</dbReference>
<dbReference type="RefSeq" id="WP_155306976.1">
    <property type="nucleotide sequence ID" value="NZ_AP021875.1"/>
</dbReference>
<dbReference type="KEGG" id="dwd:DSCW_57490"/>
<reference evidence="10 11" key="1">
    <citation type="submission" date="2019-11" db="EMBL/GenBank/DDBJ databases">
        <title>Comparative genomics of hydrocarbon-degrading Desulfosarcina strains.</title>
        <authorList>
            <person name="Watanabe M."/>
            <person name="Kojima H."/>
            <person name="Fukui M."/>
        </authorList>
    </citation>
    <scope>NUCLEOTIDE SEQUENCE [LARGE SCALE GENOMIC DNA]</scope>
    <source>
        <strain evidence="10 11">PP31</strain>
    </source>
</reference>
<dbReference type="GO" id="GO:0005886">
    <property type="term" value="C:plasma membrane"/>
    <property type="evidence" value="ECO:0007669"/>
    <property type="project" value="UniProtKB-SubCell"/>
</dbReference>
<keyword evidence="3 6" id="KW-0812">Transmembrane</keyword>
<evidence type="ECO:0000256" key="3">
    <source>
        <dbReference type="ARBA" id="ARBA00022692"/>
    </source>
</evidence>
<comment type="subcellular location">
    <subcellularLocation>
        <location evidence="1">Cell membrane</location>
        <topology evidence="1">Multi-pass membrane protein</topology>
    </subcellularLocation>
</comment>
<feature type="transmembrane region" description="Helical" evidence="6">
    <location>
        <begin position="300"/>
        <end position="319"/>
    </location>
</feature>
<gene>
    <name evidence="10" type="ORF">DSCW_57490</name>
</gene>
<feature type="transmembrane region" description="Helical" evidence="6">
    <location>
        <begin position="37"/>
        <end position="56"/>
    </location>
</feature>
<keyword evidence="2" id="KW-1003">Cell membrane</keyword>
<feature type="domain" description="Metallo-beta-lactamase" evidence="7">
    <location>
        <begin position="559"/>
        <end position="771"/>
    </location>
</feature>
<feature type="transmembrane region" description="Helical" evidence="6">
    <location>
        <begin position="263"/>
        <end position="288"/>
    </location>
</feature>
<protein>
    <submittedName>
        <fullName evidence="10">DNA internalization-related competence protein ComEC/Rec2</fullName>
    </submittedName>
</protein>
<keyword evidence="5 6" id="KW-0472">Membrane</keyword>
<dbReference type="InterPro" id="IPR025405">
    <property type="entry name" value="DUF4131"/>
</dbReference>
<dbReference type="OrthoDB" id="9790149at2"/>
<dbReference type="NCBIfam" id="TIGR00361">
    <property type="entry name" value="ComEC_Rec2"/>
    <property type="match status" value="1"/>
</dbReference>
<dbReference type="GO" id="GO:0030420">
    <property type="term" value="P:establishment of competence for transformation"/>
    <property type="evidence" value="ECO:0007669"/>
    <property type="project" value="InterPro"/>
</dbReference>
<dbReference type="PANTHER" id="PTHR30619">
    <property type="entry name" value="DNA INTERNALIZATION/COMPETENCE PROTEIN COMEC/REC2"/>
    <property type="match status" value="1"/>
</dbReference>
<feature type="domain" description="ComEC/Rec2-related protein" evidence="8">
    <location>
        <begin position="239"/>
        <end position="516"/>
    </location>
</feature>
<dbReference type="InterPro" id="IPR004477">
    <property type="entry name" value="ComEC_N"/>
</dbReference>
<evidence type="ECO:0000256" key="5">
    <source>
        <dbReference type="ARBA" id="ARBA00023136"/>
    </source>
</evidence>
<dbReference type="CDD" id="cd07731">
    <property type="entry name" value="ComA-like_MBL-fold"/>
    <property type="match status" value="1"/>
</dbReference>
<evidence type="ECO:0000313" key="10">
    <source>
        <dbReference type="EMBL" id="BBO78332.1"/>
    </source>
</evidence>
<dbReference type="InterPro" id="IPR036866">
    <property type="entry name" value="RibonucZ/Hydroxyglut_hydro"/>
</dbReference>
<feature type="transmembrane region" description="Helical" evidence="6">
    <location>
        <begin position="469"/>
        <end position="487"/>
    </location>
</feature>
<proteinExistence type="predicted"/>
<name>A0A5K7Z8I0_9BACT</name>
<dbReference type="NCBIfam" id="TIGR00360">
    <property type="entry name" value="ComEC_N-term"/>
    <property type="match status" value="1"/>
</dbReference>
<dbReference type="Pfam" id="PF00753">
    <property type="entry name" value="Lactamase_B"/>
    <property type="match status" value="1"/>
</dbReference>
<dbReference type="EMBL" id="AP021875">
    <property type="protein sequence ID" value="BBO78332.1"/>
    <property type="molecule type" value="Genomic_DNA"/>
</dbReference>
<feature type="transmembrane region" description="Helical" evidence="6">
    <location>
        <begin position="404"/>
        <end position="426"/>
    </location>
</feature>
<evidence type="ECO:0000256" key="4">
    <source>
        <dbReference type="ARBA" id="ARBA00022989"/>
    </source>
</evidence>
<dbReference type="Pfam" id="PF13567">
    <property type="entry name" value="DUF4131"/>
    <property type="match status" value="1"/>
</dbReference>
<accession>A0A5K7Z8I0</accession>
<keyword evidence="4 6" id="KW-1133">Transmembrane helix</keyword>
<evidence type="ECO:0000259" key="8">
    <source>
        <dbReference type="Pfam" id="PF03772"/>
    </source>
</evidence>
<dbReference type="AlphaFoldDB" id="A0A5K7Z8I0"/>
<dbReference type="Gene3D" id="3.60.15.10">
    <property type="entry name" value="Ribonuclease Z/Hydroxyacylglutathione hydrolase-like"/>
    <property type="match status" value="1"/>
</dbReference>
<feature type="transmembrane region" description="Helical" evidence="6">
    <location>
        <begin position="12"/>
        <end position="30"/>
    </location>
</feature>
<dbReference type="InterPro" id="IPR052159">
    <property type="entry name" value="Competence_DNA_uptake"/>
</dbReference>
<keyword evidence="11" id="KW-1185">Reference proteome</keyword>
<evidence type="ECO:0000256" key="6">
    <source>
        <dbReference type="SAM" id="Phobius"/>
    </source>
</evidence>
<evidence type="ECO:0000259" key="9">
    <source>
        <dbReference type="Pfam" id="PF13567"/>
    </source>
</evidence>
<feature type="transmembrane region" description="Helical" evidence="6">
    <location>
        <begin position="493"/>
        <end position="516"/>
    </location>
</feature>
<dbReference type="InterPro" id="IPR001279">
    <property type="entry name" value="Metallo-B-lactamas"/>
</dbReference>
<feature type="transmembrane region" description="Helical" evidence="6">
    <location>
        <begin position="438"/>
        <end position="462"/>
    </location>
</feature>
<feature type="domain" description="DUF4131" evidence="9">
    <location>
        <begin position="38"/>
        <end position="193"/>
    </location>
</feature>